<dbReference type="OrthoDB" id="1898716at2759"/>
<dbReference type="EMBL" id="NKXS01004721">
    <property type="protein sequence ID" value="PIN05570.1"/>
    <property type="molecule type" value="Genomic_DNA"/>
</dbReference>
<evidence type="ECO:0000313" key="1">
    <source>
        <dbReference type="EMBL" id="PIN05570.1"/>
    </source>
</evidence>
<organism evidence="1 2">
    <name type="scientific">Handroanthus impetiginosus</name>
    <dbReference type="NCBI Taxonomy" id="429701"/>
    <lineage>
        <taxon>Eukaryota</taxon>
        <taxon>Viridiplantae</taxon>
        <taxon>Streptophyta</taxon>
        <taxon>Embryophyta</taxon>
        <taxon>Tracheophyta</taxon>
        <taxon>Spermatophyta</taxon>
        <taxon>Magnoliopsida</taxon>
        <taxon>eudicotyledons</taxon>
        <taxon>Gunneridae</taxon>
        <taxon>Pentapetalae</taxon>
        <taxon>asterids</taxon>
        <taxon>lamiids</taxon>
        <taxon>Lamiales</taxon>
        <taxon>Bignoniaceae</taxon>
        <taxon>Crescentiina</taxon>
        <taxon>Tabebuia alliance</taxon>
        <taxon>Handroanthus</taxon>
    </lineage>
</organism>
<dbReference type="Proteomes" id="UP000231279">
    <property type="component" value="Unassembled WGS sequence"/>
</dbReference>
<gene>
    <name evidence="1" type="ORF">CDL12_21889</name>
</gene>
<name>A0A2G9GKL2_9LAMI</name>
<keyword evidence="2" id="KW-1185">Reference proteome</keyword>
<accession>A0A2G9GKL2</accession>
<comment type="caution">
    <text evidence="1">The sequence shown here is derived from an EMBL/GenBank/DDBJ whole genome shotgun (WGS) entry which is preliminary data.</text>
</comment>
<reference evidence="2" key="1">
    <citation type="journal article" date="2018" name="Gigascience">
        <title>Genome assembly of the Pink Ipe (Handroanthus impetiginosus, Bignoniaceae), a highly valued, ecologically keystone Neotropical timber forest tree.</title>
        <authorList>
            <person name="Silva-Junior O.B."/>
            <person name="Grattapaglia D."/>
            <person name="Novaes E."/>
            <person name="Collevatti R.G."/>
        </authorList>
    </citation>
    <scope>NUCLEOTIDE SEQUENCE [LARGE SCALE GENOMIC DNA]</scope>
    <source>
        <strain evidence="2">cv. UFG-1</strain>
    </source>
</reference>
<evidence type="ECO:0000313" key="2">
    <source>
        <dbReference type="Proteomes" id="UP000231279"/>
    </source>
</evidence>
<protein>
    <submittedName>
        <fullName evidence="1">Uncharacterized protein</fullName>
    </submittedName>
</protein>
<proteinExistence type="predicted"/>
<sequence length="204" mass="23204">MENSLRESLNKTQMVKEKFLKDPIIPFDCTNQFQNSMQFPVATTSDHDCQTQSWLPGGDTQHMMLPSEPLFLASRDMDCTRDVSFAACSSYFGDVKEQDLVNSRQSKNEVQDSITIEDYTCSAPLRLPLVEQYPYHSFGNLSFTDLLEPGRDVNFQPSAMDYQINGNFELPRSVYNNFQHSLVPTVGSYAISMLNENSYPQPPN</sequence>
<dbReference type="AlphaFoldDB" id="A0A2G9GKL2"/>